<reference evidence="2" key="1">
    <citation type="journal article" date="2015" name="Nature">
        <title>Complex archaea that bridge the gap between prokaryotes and eukaryotes.</title>
        <authorList>
            <person name="Spang A."/>
            <person name="Saw J.H."/>
            <person name="Jorgensen S.L."/>
            <person name="Zaremba-Niedzwiedzka K."/>
            <person name="Martijn J."/>
            <person name="Lind A.E."/>
            <person name="van Eijk R."/>
            <person name="Schleper C."/>
            <person name="Guy L."/>
            <person name="Ettema T.J."/>
        </authorList>
    </citation>
    <scope>NUCLEOTIDE SEQUENCE</scope>
</reference>
<dbReference type="EMBL" id="LAZR01000668">
    <property type="protein sequence ID" value="KKN61161.1"/>
    <property type="molecule type" value="Genomic_DNA"/>
</dbReference>
<sequence length="497" mass="57551">MKNKKNIIFLFSFSLIFLISISSFTPYVKSTDYTTYISATDIIKNFKFTTFDGEEIVDGGVYNNKLRFDTQASWVLYKNDVTTLYTIEDGGDTYLKYRVVLRNKINIYTNVRINQMAQNLIEVKKYYLGMHYIHRNIFDIVEAEWWEYITWEYWDFGDIYNWNWQNNYFSGRLTMSFDIDDNPIPDVFGDYADKNFDYIAVSDAGIVTSNYGLMSTDMPDIVILSPSEEGKEGREPAEWNLGTLQHSDNDYAVQIYPNINLNVNSEPIQSFDSGILPDTTGSSMDPTTKEGTPIWDPENEVSMTGGLIHYDVNSLSPVVYKYEGTLTYNEYFLWTDHEYTPNAWDWWAEYVKEKAFYYNTRVEYNDVALHGINRYIQVDMYIAFDIWASVNIGTLTEYYEQMRLQAPEEYYDALIWSTLAGGWTGSEIREGGNPIDTIWKSWEQAIKGFLGGIFGGAGGFIILIIIGAIFIAGLFIFMKIGIPMIRGRQRRKENRIG</sequence>
<feature type="transmembrane region" description="Helical" evidence="1">
    <location>
        <begin position="449"/>
        <end position="482"/>
    </location>
</feature>
<protein>
    <submittedName>
        <fullName evidence="2">Uncharacterized protein</fullName>
    </submittedName>
</protein>
<accession>A0A0F9UIU5</accession>
<evidence type="ECO:0000256" key="1">
    <source>
        <dbReference type="SAM" id="Phobius"/>
    </source>
</evidence>
<dbReference type="AlphaFoldDB" id="A0A0F9UIU5"/>
<keyword evidence="1" id="KW-0472">Membrane</keyword>
<name>A0A0F9UIU5_9ZZZZ</name>
<keyword evidence="1" id="KW-1133">Transmembrane helix</keyword>
<organism evidence="2">
    <name type="scientific">marine sediment metagenome</name>
    <dbReference type="NCBI Taxonomy" id="412755"/>
    <lineage>
        <taxon>unclassified sequences</taxon>
        <taxon>metagenomes</taxon>
        <taxon>ecological metagenomes</taxon>
    </lineage>
</organism>
<comment type="caution">
    <text evidence="2">The sequence shown here is derived from an EMBL/GenBank/DDBJ whole genome shotgun (WGS) entry which is preliminary data.</text>
</comment>
<proteinExistence type="predicted"/>
<keyword evidence="1" id="KW-0812">Transmembrane</keyword>
<gene>
    <name evidence="2" type="ORF">LCGC14_0524560</name>
</gene>
<evidence type="ECO:0000313" key="2">
    <source>
        <dbReference type="EMBL" id="KKN61161.1"/>
    </source>
</evidence>